<evidence type="ECO:0000256" key="1">
    <source>
        <dbReference type="SAM" id="Coils"/>
    </source>
</evidence>
<feature type="region of interest" description="Disordered" evidence="2">
    <location>
        <begin position="73"/>
        <end position="102"/>
    </location>
</feature>
<comment type="caution">
    <text evidence="3">The sequence shown here is derived from an EMBL/GenBank/DDBJ whole genome shotgun (WGS) entry which is preliminary data.</text>
</comment>
<name>A0A9P8CBD7_9HELO</name>
<protein>
    <submittedName>
        <fullName evidence="3">Uncharacterized protein</fullName>
    </submittedName>
</protein>
<evidence type="ECO:0000256" key="2">
    <source>
        <dbReference type="SAM" id="MobiDB-lite"/>
    </source>
</evidence>
<feature type="coiled-coil region" evidence="1">
    <location>
        <begin position="115"/>
        <end position="153"/>
    </location>
</feature>
<reference evidence="3" key="1">
    <citation type="journal article" date="2021" name="IMA Fungus">
        <title>Genomic characterization of three marine fungi, including Emericellopsis atlantica sp. nov. with signatures of a generalist lifestyle and marine biomass degradation.</title>
        <authorList>
            <person name="Hagestad O.C."/>
            <person name="Hou L."/>
            <person name="Andersen J.H."/>
            <person name="Hansen E.H."/>
            <person name="Altermark B."/>
            <person name="Li C."/>
            <person name="Kuhnert E."/>
            <person name="Cox R.J."/>
            <person name="Crous P.W."/>
            <person name="Spatafora J.W."/>
            <person name="Lail K."/>
            <person name="Amirebrahimi M."/>
            <person name="Lipzen A."/>
            <person name="Pangilinan J."/>
            <person name="Andreopoulos W."/>
            <person name="Hayes R.D."/>
            <person name="Ng V."/>
            <person name="Grigoriev I.V."/>
            <person name="Jackson S.A."/>
            <person name="Sutton T.D.S."/>
            <person name="Dobson A.D.W."/>
            <person name="Rama T."/>
        </authorList>
    </citation>
    <scope>NUCLEOTIDE SEQUENCE</scope>
    <source>
        <strain evidence="3">TRa3180A</strain>
    </source>
</reference>
<sequence length="155" mass="17365">MEREVENSGPTHQSRRERVPTTKALELDKTKRSGKAADDNPSAILSQRFGEARNWEESDEYDTDNVIEVTAEASDAPRPDCTRRRPRIPTRAATRGNAKAKKVESDTLSIILSVVEELKSSNEEIKTSNAELKAELAEIRAQLTEAKAQLTEMER</sequence>
<feature type="compositionally biased region" description="Basic and acidic residues" evidence="2">
    <location>
        <begin position="14"/>
        <end position="38"/>
    </location>
</feature>
<evidence type="ECO:0000313" key="3">
    <source>
        <dbReference type="EMBL" id="KAG9240477.1"/>
    </source>
</evidence>
<dbReference type="Proteomes" id="UP000887226">
    <property type="component" value="Unassembled WGS sequence"/>
</dbReference>
<keyword evidence="4" id="KW-1185">Reference proteome</keyword>
<keyword evidence="1" id="KW-0175">Coiled coil</keyword>
<gene>
    <name evidence="3" type="ORF">BJ878DRAFT_483816</name>
</gene>
<dbReference type="OrthoDB" id="3573251at2759"/>
<dbReference type="EMBL" id="MU254434">
    <property type="protein sequence ID" value="KAG9240477.1"/>
    <property type="molecule type" value="Genomic_DNA"/>
</dbReference>
<evidence type="ECO:0000313" key="4">
    <source>
        <dbReference type="Proteomes" id="UP000887226"/>
    </source>
</evidence>
<feature type="region of interest" description="Disordered" evidence="2">
    <location>
        <begin position="1"/>
        <end position="61"/>
    </location>
</feature>
<organism evidence="3 4">
    <name type="scientific">Calycina marina</name>
    <dbReference type="NCBI Taxonomy" id="1763456"/>
    <lineage>
        <taxon>Eukaryota</taxon>
        <taxon>Fungi</taxon>
        <taxon>Dikarya</taxon>
        <taxon>Ascomycota</taxon>
        <taxon>Pezizomycotina</taxon>
        <taxon>Leotiomycetes</taxon>
        <taxon>Helotiales</taxon>
        <taxon>Pezizellaceae</taxon>
        <taxon>Calycina</taxon>
    </lineage>
</organism>
<dbReference type="AlphaFoldDB" id="A0A9P8CBD7"/>
<accession>A0A9P8CBD7</accession>
<proteinExistence type="predicted"/>